<proteinExistence type="predicted"/>
<dbReference type="Pfam" id="PF04479">
    <property type="entry name" value="RTA1"/>
    <property type="match status" value="1"/>
</dbReference>
<keyword evidence="2 5" id="KW-0812">Transmembrane</keyword>
<comment type="caution">
    <text evidence="6">The sequence shown here is derived from an EMBL/GenBank/DDBJ whole genome shotgun (WGS) entry which is preliminary data.</text>
</comment>
<dbReference type="PANTHER" id="PTHR31465">
    <property type="entry name" value="PROTEIN RTA1-RELATED"/>
    <property type="match status" value="1"/>
</dbReference>
<dbReference type="PANTHER" id="PTHR31465:SF11">
    <property type="entry name" value="DOMAIN PROTEIN, PUTATIVE (AFU_ORTHOLOGUE AFUA_3G10770)-RELATED"/>
    <property type="match status" value="1"/>
</dbReference>
<reference evidence="6 7" key="1">
    <citation type="submission" date="2016-07" db="EMBL/GenBank/DDBJ databases">
        <title>Pervasive Adenine N6-methylation of Active Genes in Fungi.</title>
        <authorList>
            <consortium name="DOE Joint Genome Institute"/>
            <person name="Mondo S.J."/>
            <person name="Dannebaum R.O."/>
            <person name="Kuo R.C."/>
            <person name="Labutti K."/>
            <person name="Haridas S."/>
            <person name="Kuo A."/>
            <person name="Salamov A."/>
            <person name="Ahrendt S.R."/>
            <person name="Lipzen A."/>
            <person name="Sullivan W."/>
            <person name="Andreopoulos W.B."/>
            <person name="Clum A."/>
            <person name="Lindquist E."/>
            <person name="Daum C."/>
            <person name="Ramamoorthy G.K."/>
            <person name="Gryganskyi A."/>
            <person name="Culley D."/>
            <person name="Magnuson J.K."/>
            <person name="James T.Y."/>
            <person name="O'Malley M.A."/>
            <person name="Stajich J.E."/>
            <person name="Spatafora J.W."/>
            <person name="Visel A."/>
            <person name="Grigoriev I.V."/>
        </authorList>
    </citation>
    <scope>NUCLEOTIDE SEQUENCE [LARGE SCALE GENOMIC DNA]</scope>
    <source>
        <strain evidence="6 7">CBS 115471</strain>
    </source>
</reference>
<gene>
    <name evidence="6" type="ORF">BCR34DRAFT_493433</name>
</gene>
<dbReference type="InterPro" id="IPR007568">
    <property type="entry name" value="RTA1"/>
</dbReference>
<evidence type="ECO:0000256" key="3">
    <source>
        <dbReference type="ARBA" id="ARBA00022989"/>
    </source>
</evidence>
<organism evidence="6 7">
    <name type="scientific">Clohesyomyces aquaticus</name>
    <dbReference type="NCBI Taxonomy" id="1231657"/>
    <lineage>
        <taxon>Eukaryota</taxon>
        <taxon>Fungi</taxon>
        <taxon>Dikarya</taxon>
        <taxon>Ascomycota</taxon>
        <taxon>Pezizomycotina</taxon>
        <taxon>Dothideomycetes</taxon>
        <taxon>Pleosporomycetidae</taxon>
        <taxon>Pleosporales</taxon>
        <taxon>Lindgomycetaceae</taxon>
        <taxon>Clohesyomyces</taxon>
    </lineage>
</organism>
<feature type="transmembrane region" description="Helical" evidence="5">
    <location>
        <begin position="85"/>
        <end position="108"/>
    </location>
</feature>
<dbReference type="STRING" id="1231657.A0A1Y1YWV6"/>
<evidence type="ECO:0000256" key="1">
    <source>
        <dbReference type="ARBA" id="ARBA00004141"/>
    </source>
</evidence>
<evidence type="ECO:0000256" key="5">
    <source>
        <dbReference type="SAM" id="Phobius"/>
    </source>
</evidence>
<keyword evidence="4 5" id="KW-0472">Membrane</keyword>
<feature type="transmembrane region" description="Helical" evidence="5">
    <location>
        <begin position="54"/>
        <end position="73"/>
    </location>
</feature>
<feature type="transmembrane region" description="Helical" evidence="5">
    <location>
        <begin position="249"/>
        <end position="267"/>
    </location>
</feature>
<protein>
    <submittedName>
        <fullName evidence="6">Putative RTA1 domain protein</fullName>
    </submittedName>
</protein>
<feature type="transmembrane region" description="Helical" evidence="5">
    <location>
        <begin position="128"/>
        <end position="153"/>
    </location>
</feature>
<dbReference type="AlphaFoldDB" id="A0A1Y1YWV6"/>
<accession>A0A1Y1YWV6</accession>
<dbReference type="OrthoDB" id="1844152at2759"/>
<dbReference type="GO" id="GO:0005886">
    <property type="term" value="C:plasma membrane"/>
    <property type="evidence" value="ECO:0007669"/>
    <property type="project" value="TreeGrafter"/>
</dbReference>
<comment type="subcellular location">
    <subcellularLocation>
        <location evidence="1">Membrane</location>
        <topology evidence="1">Multi-pass membrane protein</topology>
    </subcellularLocation>
</comment>
<keyword evidence="3 5" id="KW-1133">Transmembrane helix</keyword>
<name>A0A1Y1YWV6_9PLEO</name>
<feature type="transmembrane region" description="Helical" evidence="5">
    <location>
        <begin position="209"/>
        <end position="229"/>
    </location>
</feature>
<evidence type="ECO:0000313" key="7">
    <source>
        <dbReference type="Proteomes" id="UP000193144"/>
    </source>
</evidence>
<dbReference type="GO" id="GO:0000324">
    <property type="term" value="C:fungal-type vacuole"/>
    <property type="evidence" value="ECO:0007669"/>
    <property type="project" value="TreeGrafter"/>
</dbReference>
<feature type="transmembrane region" description="Helical" evidence="5">
    <location>
        <begin position="165"/>
        <end position="189"/>
    </location>
</feature>
<evidence type="ECO:0000256" key="4">
    <source>
        <dbReference type="ARBA" id="ARBA00023136"/>
    </source>
</evidence>
<dbReference type="Proteomes" id="UP000193144">
    <property type="component" value="Unassembled WGS sequence"/>
</dbReference>
<keyword evidence="7" id="KW-1185">Reference proteome</keyword>
<feature type="transmembrane region" description="Helical" evidence="5">
    <location>
        <begin position="23"/>
        <end position="42"/>
    </location>
</feature>
<sequence>MVVAKLTGCHPYDPNGGLNLYGYHPHLAPGAAFCTLFFLSIIVHTGQAWYKKRWWCLVFSIGALTELIGWAGRTWSAQCPHNLNAFLMQITTLIMAPTFFTAGLYIILGRLITVFGAHTSPISAQMYLWIFCTCDLISLVVQAIGGGMASIAVSKTPPEKSETGTHIMVAGIVFQMFSICVFILFSLIWFHRVQQDRRNGRSKGLSRKIWALIMASAFCTLMIYIRSIYRTVELMQGWTGYLITHEPYFIGLDAVLMLLAVTVFNFVHPGWTLPTMKEMESGQATPAAGDQDVEMKASSD</sequence>
<dbReference type="EMBL" id="MCFA01000162">
    <property type="protein sequence ID" value="ORY02045.1"/>
    <property type="molecule type" value="Genomic_DNA"/>
</dbReference>
<evidence type="ECO:0000256" key="2">
    <source>
        <dbReference type="ARBA" id="ARBA00022692"/>
    </source>
</evidence>
<evidence type="ECO:0000313" key="6">
    <source>
        <dbReference type="EMBL" id="ORY02045.1"/>
    </source>
</evidence>